<feature type="site" description="Important for catalytic activity" evidence="7">
    <location>
        <position position="229"/>
    </location>
</feature>
<sequence>MNQDINRQSPDDQPARWPLFWALVILALAVPALWWYLDPTPRADASSKPVTVVVRHGEGWNDLTDRLHRLGIIRRPLIFKALVVLSGERGHLLPGRYLIKRGTSARDLIATFTDASNQSKITIPEGFRLGQIEDRMLQLGLTTPQQWQEAINNPPKSPLLASKPKGVSIEGYIFPDTYIFTEENAAQQLVREGIANMQKHLSKDIIQGFKRQGLTINEGLTLASIVEREAQIPSERPIIASVYLNRLRKGMPLQADPTVQYAVGKRGEWWKSPLTRQDLKSDSPYNTYVHKGLPPGPICSPGLPSIKAVAYPAHTDYLYFVAKGDGSHAFAKTLQEHEQNIQRYLRR</sequence>
<reference evidence="9" key="1">
    <citation type="journal article" date="2010" name="Stand. Genomic Sci.">
        <title>Complete genome sequence of 'Thermobaculum terrenum' type strain (YNP1).</title>
        <authorList>
            <person name="Kiss H."/>
            <person name="Cleland D."/>
            <person name="Lapidus A."/>
            <person name="Lucas S."/>
            <person name="Glavina Del Rio T."/>
            <person name="Nolan M."/>
            <person name="Tice H."/>
            <person name="Han C."/>
            <person name="Goodwin L."/>
            <person name="Pitluck S."/>
            <person name="Liolios K."/>
            <person name="Ivanova N."/>
            <person name="Mavromatis K."/>
            <person name="Ovchinnikova G."/>
            <person name="Pati A."/>
            <person name="Chen A."/>
            <person name="Palaniappan K."/>
            <person name="Land M."/>
            <person name="Hauser L."/>
            <person name="Chang Y."/>
            <person name="Jeffries C."/>
            <person name="Lu M."/>
            <person name="Brettin T."/>
            <person name="Detter J."/>
            <person name="Goker M."/>
            <person name="Tindall B."/>
            <person name="Beck B."/>
            <person name="McDermott T."/>
            <person name="Woyke T."/>
            <person name="Bristow J."/>
            <person name="Eisen J."/>
            <person name="Markowitz V."/>
            <person name="Hugenholtz P."/>
            <person name="Kyrpides N."/>
            <person name="Klenk H."/>
            <person name="Cheng J."/>
        </authorList>
    </citation>
    <scope>NUCLEOTIDE SEQUENCE [LARGE SCALE GENOMIC DNA]</scope>
    <source>
        <strain evidence="9">ATCC BAA-798 / YNP1</strain>
    </source>
</reference>
<evidence type="ECO:0000256" key="6">
    <source>
        <dbReference type="ARBA" id="ARBA00023316"/>
    </source>
</evidence>
<dbReference type="PANTHER" id="PTHR30518">
    <property type="entry name" value="ENDOLYTIC MUREIN TRANSGLYCOSYLASE"/>
    <property type="match status" value="1"/>
</dbReference>
<evidence type="ECO:0000256" key="5">
    <source>
        <dbReference type="ARBA" id="ARBA00023239"/>
    </source>
</evidence>
<dbReference type="CDD" id="cd08010">
    <property type="entry name" value="MltG_like"/>
    <property type="match status" value="1"/>
</dbReference>
<evidence type="ECO:0000256" key="3">
    <source>
        <dbReference type="ARBA" id="ARBA00022989"/>
    </source>
</evidence>
<proteinExistence type="inferred from homology"/>
<evidence type="ECO:0000313" key="8">
    <source>
        <dbReference type="EMBL" id="ACZ42316.1"/>
    </source>
</evidence>
<dbReference type="PANTHER" id="PTHR30518:SF2">
    <property type="entry name" value="ENDOLYTIC MUREIN TRANSGLYCOSYLASE"/>
    <property type="match status" value="1"/>
</dbReference>
<comment type="subcellular location">
    <subcellularLocation>
        <location evidence="7">Cell membrane</location>
        <topology evidence="7">Single-pass membrane protein</topology>
    </subcellularLocation>
</comment>
<keyword evidence="1 7" id="KW-1003">Cell membrane</keyword>
<accession>D1CC01</accession>
<evidence type="ECO:0000256" key="2">
    <source>
        <dbReference type="ARBA" id="ARBA00022692"/>
    </source>
</evidence>
<feature type="transmembrane region" description="Helical" evidence="7">
    <location>
        <begin position="20"/>
        <end position="37"/>
    </location>
</feature>
<dbReference type="Pfam" id="PF02618">
    <property type="entry name" value="YceG"/>
    <property type="match status" value="1"/>
</dbReference>
<dbReference type="Proteomes" id="UP000000323">
    <property type="component" value="Chromosome 1"/>
</dbReference>
<dbReference type="GO" id="GO:0009252">
    <property type="term" value="P:peptidoglycan biosynthetic process"/>
    <property type="evidence" value="ECO:0007669"/>
    <property type="project" value="UniProtKB-UniRule"/>
</dbReference>
<comment type="function">
    <text evidence="7">Functions as a peptidoglycan terminase that cleaves nascent peptidoglycan strands endolytically to terminate their elongation.</text>
</comment>
<dbReference type="GO" id="GO:0071555">
    <property type="term" value="P:cell wall organization"/>
    <property type="evidence" value="ECO:0007669"/>
    <property type="project" value="UniProtKB-KW"/>
</dbReference>
<keyword evidence="6 7" id="KW-0961">Cell wall biogenesis/degradation</keyword>
<comment type="similarity">
    <text evidence="7">Belongs to the transglycosylase MltG family.</text>
</comment>
<dbReference type="KEGG" id="ttr:Tter_1410"/>
<evidence type="ECO:0000313" key="9">
    <source>
        <dbReference type="Proteomes" id="UP000000323"/>
    </source>
</evidence>
<dbReference type="EMBL" id="CP001825">
    <property type="protein sequence ID" value="ACZ42316.1"/>
    <property type="molecule type" value="Genomic_DNA"/>
</dbReference>
<dbReference type="GO" id="GO:0005886">
    <property type="term" value="C:plasma membrane"/>
    <property type="evidence" value="ECO:0007669"/>
    <property type="project" value="UniProtKB-SubCell"/>
</dbReference>
<keyword evidence="3 7" id="KW-1133">Transmembrane helix</keyword>
<dbReference type="Gene3D" id="3.30.1490.480">
    <property type="entry name" value="Endolytic murein transglycosylase"/>
    <property type="match status" value="1"/>
</dbReference>
<keyword evidence="5 7" id="KW-0456">Lyase</keyword>
<gene>
    <name evidence="7" type="primary">mltG</name>
    <name evidence="8" type="ordered locus">Tter_1410</name>
</gene>
<name>D1CC01_THET1</name>
<keyword evidence="4 7" id="KW-0472">Membrane</keyword>
<dbReference type="HOGENOM" id="CLU_025574_2_0_0"/>
<dbReference type="STRING" id="525904.Tter_1410"/>
<dbReference type="eggNOG" id="COG1559">
    <property type="taxonomic scope" value="Bacteria"/>
</dbReference>
<evidence type="ECO:0000256" key="7">
    <source>
        <dbReference type="HAMAP-Rule" id="MF_02065"/>
    </source>
</evidence>
<dbReference type="RefSeq" id="WP_012875351.1">
    <property type="nucleotide sequence ID" value="NC_013525.1"/>
</dbReference>
<dbReference type="Gene3D" id="3.30.160.60">
    <property type="entry name" value="Classic Zinc Finger"/>
    <property type="match status" value="1"/>
</dbReference>
<dbReference type="EC" id="4.2.2.29" evidence="7"/>
<organism evidence="8 9">
    <name type="scientific">Thermobaculum terrenum (strain ATCC BAA-798 / CCMEE 7001 / YNP1)</name>
    <dbReference type="NCBI Taxonomy" id="525904"/>
    <lineage>
        <taxon>Bacteria</taxon>
        <taxon>Bacillati</taxon>
        <taxon>Chloroflexota</taxon>
        <taxon>Chloroflexia</taxon>
        <taxon>Candidatus Thermobaculales</taxon>
        <taxon>Candidatus Thermobaculaceae</taxon>
        <taxon>Thermobaculum</taxon>
    </lineage>
</organism>
<keyword evidence="2 7" id="KW-0812">Transmembrane</keyword>
<dbReference type="OrthoDB" id="9814591at2"/>
<evidence type="ECO:0000256" key="1">
    <source>
        <dbReference type="ARBA" id="ARBA00022475"/>
    </source>
</evidence>
<dbReference type="HAMAP" id="MF_02065">
    <property type="entry name" value="MltG"/>
    <property type="match status" value="1"/>
</dbReference>
<dbReference type="NCBIfam" id="TIGR00247">
    <property type="entry name" value="endolytic transglycosylase MltG"/>
    <property type="match status" value="1"/>
</dbReference>
<comment type="catalytic activity">
    <reaction evidence="7">
        <text>a peptidoglycan chain = a peptidoglycan chain with N-acetyl-1,6-anhydromuramyl-[peptide] at the reducing end + a peptidoglycan chain with N-acetylglucosamine at the non-reducing end.</text>
        <dbReference type="EC" id="4.2.2.29"/>
    </reaction>
</comment>
<dbReference type="GO" id="GO:0008932">
    <property type="term" value="F:lytic endotransglycosylase activity"/>
    <property type="evidence" value="ECO:0007669"/>
    <property type="project" value="UniProtKB-UniRule"/>
</dbReference>
<keyword evidence="9" id="KW-1185">Reference proteome</keyword>
<dbReference type="InterPro" id="IPR003770">
    <property type="entry name" value="MLTG-like"/>
</dbReference>
<evidence type="ECO:0000256" key="4">
    <source>
        <dbReference type="ARBA" id="ARBA00023136"/>
    </source>
</evidence>
<dbReference type="AlphaFoldDB" id="D1CC01"/>
<protein>
    <recommendedName>
        <fullName evidence="7">Endolytic murein transglycosylase</fullName>
        <ecNumber evidence="7">4.2.2.29</ecNumber>
    </recommendedName>
    <alternativeName>
        <fullName evidence="7">Peptidoglycan lytic transglycosylase</fullName>
    </alternativeName>
    <alternativeName>
        <fullName evidence="7">Peptidoglycan polymerization terminase</fullName>
    </alternativeName>
</protein>